<evidence type="ECO:0000256" key="1">
    <source>
        <dbReference type="SAM" id="SignalP"/>
    </source>
</evidence>
<evidence type="ECO:0000313" key="2">
    <source>
        <dbReference type="EMBL" id="KAJ4844295.1"/>
    </source>
</evidence>
<gene>
    <name evidence="2" type="ORF">Tsubulata_048162</name>
</gene>
<dbReference type="InterPro" id="IPR038975">
    <property type="entry name" value="THNL"/>
</dbReference>
<dbReference type="EMBL" id="JAKUCV010001998">
    <property type="protein sequence ID" value="KAJ4844295.1"/>
    <property type="molecule type" value="Genomic_DNA"/>
</dbReference>
<organism evidence="2 3">
    <name type="scientific">Turnera subulata</name>
    <dbReference type="NCBI Taxonomy" id="218843"/>
    <lineage>
        <taxon>Eukaryota</taxon>
        <taxon>Viridiplantae</taxon>
        <taxon>Streptophyta</taxon>
        <taxon>Embryophyta</taxon>
        <taxon>Tracheophyta</taxon>
        <taxon>Spermatophyta</taxon>
        <taxon>Magnoliopsida</taxon>
        <taxon>eudicotyledons</taxon>
        <taxon>Gunneridae</taxon>
        <taxon>Pentapetalae</taxon>
        <taxon>rosids</taxon>
        <taxon>fabids</taxon>
        <taxon>Malpighiales</taxon>
        <taxon>Passifloraceae</taxon>
        <taxon>Turnera</taxon>
    </lineage>
</organism>
<dbReference type="PANTHER" id="PTHR36312">
    <property type="entry name" value="THIONIN-LIKE PROTEIN 1"/>
    <property type="match status" value="1"/>
</dbReference>
<dbReference type="Proteomes" id="UP001141552">
    <property type="component" value="Unassembled WGS sequence"/>
</dbReference>
<protein>
    <recommendedName>
        <fullName evidence="4">Thionin-like protein 2</fullName>
    </recommendedName>
</protein>
<dbReference type="OrthoDB" id="653285at2759"/>
<dbReference type="AlphaFoldDB" id="A0A9Q0G8D2"/>
<keyword evidence="3" id="KW-1185">Reference proteome</keyword>
<keyword evidence="1" id="KW-0732">Signal</keyword>
<evidence type="ECO:0008006" key="4">
    <source>
        <dbReference type="Google" id="ProtNLM"/>
    </source>
</evidence>
<name>A0A9Q0G8D2_9ROSI</name>
<proteinExistence type="predicted"/>
<sequence length="120" mass="12835">MEGRRGMIKSLLVVLVVVGLLAAEPAAASFKECYVGCFVLCVITPGNNPVKCGAQCLKDCILPHSSSLDGYSTEEKRLHFCELGCATTSCVNISTKDNPRICTAGENEHDISSVSSDVFY</sequence>
<dbReference type="PANTHER" id="PTHR36312:SF1">
    <property type="entry name" value="OS01G0594500 PROTEIN"/>
    <property type="match status" value="1"/>
</dbReference>
<reference evidence="2" key="1">
    <citation type="submission" date="2022-02" db="EMBL/GenBank/DDBJ databases">
        <authorList>
            <person name="Henning P.M."/>
            <person name="McCubbin A.G."/>
            <person name="Shore J.S."/>
        </authorList>
    </citation>
    <scope>NUCLEOTIDE SEQUENCE</scope>
    <source>
        <strain evidence="2">F60SS</strain>
        <tissue evidence="2">Leaves</tissue>
    </source>
</reference>
<feature type="signal peptide" evidence="1">
    <location>
        <begin position="1"/>
        <end position="22"/>
    </location>
</feature>
<evidence type="ECO:0000313" key="3">
    <source>
        <dbReference type="Proteomes" id="UP001141552"/>
    </source>
</evidence>
<accession>A0A9Q0G8D2</accession>
<feature type="chain" id="PRO_5040357606" description="Thionin-like protein 2" evidence="1">
    <location>
        <begin position="23"/>
        <end position="120"/>
    </location>
</feature>
<reference evidence="2" key="2">
    <citation type="journal article" date="2023" name="Plants (Basel)">
        <title>Annotation of the Turnera subulata (Passifloraceae) Draft Genome Reveals the S-Locus Evolved after the Divergence of Turneroideae from Passifloroideae in a Stepwise Manner.</title>
        <authorList>
            <person name="Henning P.M."/>
            <person name="Roalson E.H."/>
            <person name="Mir W."/>
            <person name="McCubbin A.G."/>
            <person name="Shore J.S."/>
        </authorList>
    </citation>
    <scope>NUCLEOTIDE SEQUENCE</scope>
    <source>
        <strain evidence="2">F60SS</strain>
    </source>
</reference>
<comment type="caution">
    <text evidence="2">The sequence shown here is derived from an EMBL/GenBank/DDBJ whole genome shotgun (WGS) entry which is preliminary data.</text>
</comment>